<evidence type="ECO:0008006" key="4">
    <source>
        <dbReference type="Google" id="ProtNLM"/>
    </source>
</evidence>
<accession>A0AAE9WX74</accession>
<keyword evidence="1" id="KW-1133">Transmembrane helix</keyword>
<proteinExistence type="predicted"/>
<dbReference type="Proteomes" id="UP001219750">
    <property type="component" value="Segment"/>
</dbReference>
<evidence type="ECO:0000313" key="2">
    <source>
        <dbReference type="EMBL" id="WCA46204.1"/>
    </source>
</evidence>
<organism evidence="2 3">
    <name type="scientific">Caulobacter phage DCM</name>
    <dbReference type="NCBI Taxonomy" id="3020391"/>
    <lineage>
        <taxon>Viruses</taxon>
        <taxon>Duplodnaviria</taxon>
        <taxon>Heunggongvirae</taxon>
        <taxon>Uroviricota</taxon>
        <taxon>Caudoviricetes</taxon>
        <taxon>Autographivirales</taxon>
        <taxon>Autonotataviridae</taxon>
        <taxon>Dcimvirus</taxon>
        <taxon>Dcimvirus DCM</taxon>
    </lineage>
</organism>
<keyword evidence="1" id="KW-0812">Transmembrane</keyword>
<keyword evidence="1" id="KW-0472">Membrane</keyword>
<name>A0AAE9WX74_9CAUD</name>
<dbReference type="Gene3D" id="3.40.50.2020">
    <property type="match status" value="1"/>
</dbReference>
<dbReference type="EMBL" id="OQ137559">
    <property type="protein sequence ID" value="WCA46204.1"/>
    <property type="molecule type" value="Genomic_DNA"/>
</dbReference>
<feature type="transmembrane region" description="Helical" evidence="1">
    <location>
        <begin position="45"/>
        <end position="64"/>
    </location>
</feature>
<evidence type="ECO:0000256" key="1">
    <source>
        <dbReference type="SAM" id="Phobius"/>
    </source>
</evidence>
<keyword evidence="3" id="KW-1185">Reference proteome</keyword>
<dbReference type="SUPFAM" id="SSF53271">
    <property type="entry name" value="PRTase-like"/>
    <property type="match status" value="1"/>
</dbReference>
<reference evidence="2" key="1">
    <citation type="submission" date="2022-12" db="EMBL/GenBank/DDBJ databases">
        <authorList>
            <person name="Ely B."/>
        </authorList>
    </citation>
    <scope>NUCLEOTIDE SEQUENCE</scope>
</reference>
<dbReference type="CDD" id="cd06223">
    <property type="entry name" value="PRTases_typeI"/>
    <property type="match status" value="1"/>
</dbReference>
<protein>
    <recommendedName>
        <fullName evidence="4">Phosphoribosyltransferase</fullName>
    </recommendedName>
</protein>
<sequence>MNTYDQQPTGSHYSLAQSTAGLAFWAAGAARDLRKLLRPDELPVFAYRGMSGCAAATALSLAYLQAYGQSFGMIYVRKDSEKSHGSAIEADITRVQQGPTVLVFVDDFVANGTTRWKVMSKAREWLRRVDKARMNEEEFIQVTMKYEPSRHGHYVWDRDGGYHESMP</sequence>
<dbReference type="InterPro" id="IPR000836">
    <property type="entry name" value="PRTase_dom"/>
</dbReference>
<evidence type="ECO:0000313" key="3">
    <source>
        <dbReference type="Proteomes" id="UP001219750"/>
    </source>
</evidence>
<dbReference type="InterPro" id="IPR029057">
    <property type="entry name" value="PRTase-like"/>
</dbReference>
<reference evidence="2" key="2">
    <citation type="journal article" date="2024" name="Viruses">
        <title>New Genera and Species of Caulobacter and Brevundimonas Bacteriophages Provide Insights into Phage Genome Evolution.</title>
        <authorList>
            <person name="Ely B."/>
            <person name="Hils M."/>
            <person name="Clarke A."/>
            <person name="Albert M."/>
            <person name="Holness N."/>
            <person name="Lenski J."/>
            <person name="Mohammadi T."/>
        </authorList>
    </citation>
    <scope>NUCLEOTIDE SEQUENCE</scope>
</reference>
<gene>
    <name evidence="2" type="primary">DCM_gp009</name>
</gene>